<dbReference type="SUPFAM" id="SSF57850">
    <property type="entry name" value="RING/U-box"/>
    <property type="match status" value="1"/>
</dbReference>
<organism evidence="13 14">
    <name type="scientific">Bemisia tabaci</name>
    <name type="common">Sweetpotato whitefly</name>
    <name type="synonym">Aleurodes tabaci</name>
    <dbReference type="NCBI Taxonomy" id="7038"/>
    <lineage>
        <taxon>Eukaryota</taxon>
        <taxon>Metazoa</taxon>
        <taxon>Ecdysozoa</taxon>
        <taxon>Arthropoda</taxon>
        <taxon>Hexapoda</taxon>
        <taxon>Insecta</taxon>
        <taxon>Pterygota</taxon>
        <taxon>Neoptera</taxon>
        <taxon>Paraneoptera</taxon>
        <taxon>Hemiptera</taxon>
        <taxon>Sternorrhyncha</taxon>
        <taxon>Aleyrodoidea</taxon>
        <taxon>Aleyrodidae</taxon>
        <taxon>Aleyrodinae</taxon>
        <taxon>Bemisia</taxon>
    </lineage>
</organism>
<dbReference type="KEGG" id="btab:109034342"/>
<dbReference type="PROSITE" id="PS50089">
    <property type="entry name" value="ZF_RING_2"/>
    <property type="match status" value="1"/>
</dbReference>
<evidence type="ECO:0000256" key="3">
    <source>
        <dbReference type="ARBA" id="ARBA00022723"/>
    </source>
</evidence>
<dbReference type="GO" id="GO:0016020">
    <property type="term" value="C:membrane"/>
    <property type="evidence" value="ECO:0007669"/>
    <property type="project" value="UniProtKB-SubCell"/>
</dbReference>
<dbReference type="PANTHER" id="PTHR15860:SF0">
    <property type="entry name" value="LP20373P"/>
    <property type="match status" value="1"/>
</dbReference>
<evidence type="ECO:0000256" key="11">
    <source>
        <dbReference type="SAM" id="Phobius"/>
    </source>
</evidence>
<feature type="domain" description="RING-type" evidence="12">
    <location>
        <begin position="428"/>
        <end position="466"/>
    </location>
</feature>
<dbReference type="GO" id="GO:1904294">
    <property type="term" value="P:positive regulation of ERAD pathway"/>
    <property type="evidence" value="ECO:0007669"/>
    <property type="project" value="InterPro"/>
</dbReference>
<dbReference type="InterPro" id="IPR044235">
    <property type="entry name" value="RNFT1/2"/>
</dbReference>
<keyword evidence="7 11" id="KW-1133">Transmembrane helix</keyword>
<feature type="transmembrane region" description="Helical" evidence="11">
    <location>
        <begin position="258"/>
        <end position="279"/>
    </location>
</feature>
<dbReference type="AlphaFoldDB" id="A0A9P0A9A0"/>
<protein>
    <recommendedName>
        <fullName evidence="12">RING-type domain-containing protein</fullName>
    </recommendedName>
</protein>
<sequence>MADREWMRSWSSPNGTPSSEYSNLESRQNSEPSMFSQSGILPTHSSHNRFERSPSHGLVSSIGRRTIERSRSLRNNFNVMFEELGPLVERVRSGENVDLGSLLRIQQRSDRQNTEPSTTHPADGNSIIIDVEGGAPPAAFPHNFNADVESGLGQNAAPQSTQMQPMSPTANSHSNNNNSENHSSSSPEDSGGDEFRGNPDELTIPILSRRLPFICLVLFKVIWDNRSTIFLFCGFFCLFRFYNNLVKREVAKQAQRSKLYLTLGTLHILFSLYAFYYFYYDLKLHLSLLLIPPLIQPVNFGDLLWLVAITDFNLKLITIMIKIFVILLPVRLLPTLKRGKYYLLIEVSSQLYRGLAPIQPWLYFLLESYQGPQAILGVVLSAFYMVSKGSDLLISLRAWWIAVIKLLSNVQLGVSPSKEQLAVSGGQCPICHDEFDSPVMLECSHVFCEACVAKWFDREPTCPLCRAKVTGDPAWRDGSTTYNIQLF</sequence>
<evidence type="ECO:0000256" key="7">
    <source>
        <dbReference type="ARBA" id="ARBA00022989"/>
    </source>
</evidence>
<evidence type="ECO:0000259" key="12">
    <source>
        <dbReference type="PROSITE" id="PS50089"/>
    </source>
</evidence>
<keyword evidence="6" id="KW-0862">Zinc</keyword>
<evidence type="ECO:0000256" key="6">
    <source>
        <dbReference type="ARBA" id="ARBA00022833"/>
    </source>
</evidence>
<evidence type="ECO:0000256" key="2">
    <source>
        <dbReference type="ARBA" id="ARBA00022692"/>
    </source>
</evidence>
<feature type="compositionally biased region" description="Polar residues" evidence="10">
    <location>
        <begin position="9"/>
        <end position="45"/>
    </location>
</feature>
<dbReference type="Pfam" id="PF13639">
    <property type="entry name" value="zf-RING_2"/>
    <property type="match status" value="1"/>
</dbReference>
<name>A0A9P0A9A0_BEMTA</name>
<comment type="subcellular location">
    <subcellularLocation>
        <location evidence="1">Membrane</location>
        <topology evidence="1">Multi-pass membrane protein</topology>
    </subcellularLocation>
</comment>
<keyword evidence="8 11" id="KW-0472">Membrane</keyword>
<dbReference type="EMBL" id="OU963865">
    <property type="protein sequence ID" value="CAH0388332.1"/>
    <property type="molecule type" value="Genomic_DNA"/>
</dbReference>
<accession>A0A9P0A9A0</accession>
<evidence type="ECO:0000256" key="4">
    <source>
        <dbReference type="ARBA" id="ARBA00022771"/>
    </source>
</evidence>
<dbReference type="PANTHER" id="PTHR15860">
    <property type="entry name" value="UNCHARACTERIZED RING FINGER-CONTAINING PROTEIN"/>
    <property type="match status" value="1"/>
</dbReference>
<feature type="compositionally biased region" description="Polar residues" evidence="10">
    <location>
        <begin position="152"/>
        <end position="170"/>
    </location>
</feature>
<keyword evidence="4 9" id="KW-0863">Zinc-finger</keyword>
<evidence type="ECO:0000256" key="8">
    <source>
        <dbReference type="ARBA" id="ARBA00023136"/>
    </source>
</evidence>
<dbReference type="InterPro" id="IPR017907">
    <property type="entry name" value="Znf_RING_CS"/>
</dbReference>
<dbReference type="PROSITE" id="PS00518">
    <property type="entry name" value="ZF_RING_1"/>
    <property type="match status" value="1"/>
</dbReference>
<dbReference type="CDD" id="cd16532">
    <property type="entry name" value="RING-HC_RNFT1-like"/>
    <property type="match status" value="1"/>
</dbReference>
<dbReference type="InterPro" id="IPR013083">
    <property type="entry name" value="Znf_RING/FYVE/PHD"/>
</dbReference>
<feature type="transmembrane region" description="Helical" evidence="11">
    <location>
        <begin position="229"/>
        <end position="246"/>
    </location>
</feature>
<feature type="compositionally biased region" description="Low complexity" evidence="10">
    <location>
        <begin position="171"/>
        <end position="186"/>
    </location>
</feature>
<feature type="compositionally biased region" description="Low complexity" evidence="10">
    <location>
        <begin position="135"/>
        <end position="146"/>
    </location>
</feature>
<feature type="region of interest" description="Disordered" evidence="10">
    <location>
        <begin position="103"/>
        <end position="197"/>
    </location>
</feature>
<dbReference type="SMART" id="SM00184">
    <property type="entry name" value="RING"/>
    <property type="match status" value="1"/>
</dbReference>
<evidence type="ECO:0000256" key="1">
    <source>
        <dbReference type="ARBA" id="ARBA00004141"/>
    </source>
</evidence>
<gene>
    <name evidence="13" type="ORF">BEMITA_LOCUS7250</name>
</gene>
<evidence type="ECO:0000256" key="9">
    <source>
        <dbReference type="PROSITE-ProRule" id="PRU00175"/>
    </source>
</evidence>
<evidence type="ECO:0000256" key="10">
    <source>
        <dbReference type="SAM" id="MobiDB-lite"/>
    </source>
</evidence>
<dbReference type="GO" id="GO:0008270">
    <property type="term" value="F:zinc ion binding"/>
    <property type="evidence" value="ECO:0007669"/>
    <property type="project" value="UniProtKB-KW"/>
</dbReference>
<dbReference type="Gene3D" id="3.30.40.10">
    <property type="entry name" value="Zinc/RING finger domain, C3HC4 (zinc finger)"/>
    <property type="match status" value="1"/>
</dbReference>
<feature type="transmembrane region" description="Helical" evidence="11">
    <location>
        <begin position="303"/>
        <end position="329"/>
    </location>
</feature>
<keyword evidence="3" id="KW-0479">Metal-binding</keyword>
<dbReference type="InterPro" id="IPR001841">
    <property type="entry name" value="Znf_RING"/>
</dbReference>
<evidence type="ECO:0000313" key="13">
    <source>
        <dbReference type="EMBL" id="CAH0388332.1"/>
    </source>
</evidence>
<proteinExistence type="predicted"/>
<keyword evidence="5" id="KW-0833">Ubl conjugation pathway</keyword>
<reference evidence="13" key="1">
    <citation type="submission" date="2021-12" db="EMBL/GenBank/DDBJ databases">
        <authorList>
            <person name="King R."/>
        </authorList>
    </citation>
    <scope>NUCLEOTIDE SEQUENCE</scope>
</reference>
<evidence type="ECO:0000313" key="14">
    <source>
        <dbReference type="Proteomes" id="UP001152759"/>
    </source>
</evidence>
<keyword evidence="2 11" id="KW-0812">Transmembrane</keyword>
<feature type="region of interest" description="Disordered" evidence="10">
    <location>
        <begin position="1"/>
        <end position="62"/>
    </location>
</feature>
<dbReference type="Proteomes" id="UP001152759">
    <property type="component" value="Chromosome 4"/>
</dbReference>
<keyword evidence="14" id="KW-1185">Reference proteome</keyword>
<evidence type="ECO:0000256" key="5">
    <source>
        <dbReference type="ARBA" id="ARBA00022786"/>
    </source>
</evidence>
<dbReference type="GO" id="GO:0061630">
    <property type="term" value="F:ubiquitin protein ligase activity"/>
    <property type="evidence" value="ECO:0007669"/>
    <property type="project" value="InterPro"/>
</dbReference>